<dbReference type="InterPro" id="IPR050331">
    <property type="entry name" value="Zinc_finger"/>
</dbReference>
<dbReference type="Proteomes" id="UP001445076">
    <property type="component" value="Unassembled WGS sequence"/>
</dbReference>
<evidence type="ECO:0000256" key="3">
    <source>
        <dbReference type="ARBA" id="ARBA00022737"/>
    </source>
</evidence>
<dbReference type="PANTHER" id="PTHR16515">
    <property type="entry name" value="PR DOMAIN ZINC FINGER PROTEIN"/>
    <property type="match status" value="1"/>
</dbReference>
<dbReference type="SMART" id="SM00355">
    <property type="entry name" value="ZnF_C2H2"/>
    <property type="match status" value="2"/>
</dbReference>
<feature type="non-terminal residue" evidence="10">
    <location>
        <position position="1"/>
    </location>
</feature>
<proteinExistence type="predicted"/>
<dbReference type="EMBL" id="JARKIK010000010">
    <property type="protein sequence ID" value="KAK8749285.1"/>
    <property type="molecule type" value="Genomic_DNA"/>
</dbReference>
<evidence type="ECO:0000256" key="8">
    <source>
        <dbReference type="PROSITE-ProRule" id="PRU00042"/>
    </source>
</evidence>
<evidence type="ECO:0000313" key="11">
    <source>
        <dbReference type="Proteomes" id="UP001445076"/>
    </source>
</evidence>
<evidence type="ECO:0000256" key="1">
    <source>
        <dbReference type="ARBA" id="ARBA00004123"/>
    </source>
</evidence>
<evidence type="ECO:0000256" key="6">
    <source>
        <dbReference type="ARBA" id="ARBA00023125"/>
    </source>
</evidence>
<reference evidence="10 11" key="1">
    <citation type="journal article" date="2024" name="BMC Genomics">
        <title>Genome assembly of redclaw crayfish (Cherax quadricarinatus) provides insights into its immune adaptation and hypoxia tolerance.</title>
        <authorList>
            <person name="Liu Z."/>
            <person name="Zheng J."/>
            <person name="Li H."/>
            <person name="Fang K."/>
            <person name="Wang S."/>
            <person name="He J."/>
            <person name="Zhou D."/>
            <person name="Weng S."/>
            <person name="Chi M."/>
            <person name="Gu Z."/>
            <person name="He J."/>
            <person name="Li F."/>
            <person name="Wang M."/>
        </authorList>
    </citation>
    <scope>NUCLEOTIDE SEQUENCE [LARGE SCALE GENOMIC DNA]</scope>
    <source>
        <strain evidence="10">ZL_2023a</strain>
    </source>
</reference>
<dbReference type="GO" id="GO:0045893">
    <property type="term" value="P:positive regulation of DNA-templated transcription"/>
    <property type="evidence" value="ECO:0007669"/>
    <property type="project" value="UniProtKB-ARBA"/>
</dbReference>
<protein>
    <recommendedName>
        <fullName evidence="9">C2H2-type domain-containing protein</fullName>
    </recommendedName>
</protein>
<keyword evidence="4 8" id="KW-0863">Zinc-finger</keyword>
<dbReference type="GO" id="GO:0043565">
    <property type="term" value="F:sequence-specific DNA binding"/>
    <property type="evidence" value="ECO:0007669"/>
    <property type="project" value="UniProtKB-ARBA"/>
</dbReference>
<evidence type="ECO:0000256" key="4">
    <source>
        <dbReference type="ARBA" id="ARBA00022771"/>
    </source>
</evidence>
<comment type="caution">
    <text evidence="10">The sequence shown here is derived from an EMBL/GenBank/DDBJ whole genome shotgun (WGS) entry which is preliminary data.</text>
</comment>
<dbReference type="InterPro" id="IPR013087">
    <property type="entry name" value="Znf_C2H2_type"/>
</dbReference>
<keyword evidence="3" id="KW-0677">Repeat</keyword>
<dbReference type="SUPFAM" id="SSF57667">
    <property type="entry name" value="beta-beta-alpha zinc fingers"/>
    <property type="match status" value="1"/>
</dbReference>
<keyword evidence="11" id="KW-1185">Reference proteome</keyword>
<comment type="subcellular location">
    <subcellularLocation>
        <location evidence="1">Nucleus</location>
    </subcellularLocation>
</comment>
<dbReference type="PROSITE" id="PS50157">
    <property type="entry name" value="ZINC_FINGER_C2H2_2"/>
    <property type="match status" value="2"/>
</dbReference>
<dbReference type="PROSITE" id="PS00028">
    <property type="entry name" value="ZINC_FINGER_C2H2_1"/>
    <property type="match status" value="1"/>
</dbReference>
<evidence type="ECO:0000313" key="10">
    <source>
        <dbReference type="EMBL" id="KAK8749285.1"/>
    </source>
</evidence>
<dbReference type="GO" id="GO:0008270">
    <property type="term" value="F:zinc ion binding"/>
    <property type="evidence" value="ECO:0007669"/>
    <property type="project" value="UniProtKB-KW"/>
</dbReference>
<evidence type="ECO:0000256" key="2">
    <source>
        <dbReference type="ARBA" id="ARBA00022723"/>
    </source>
</evidence>
<dbReference type="Pfam" id="PF00096">
    <property type="entry name" value="zf-C2H2"/>
    <property type="match status" value="2"/>
</dbReference>
<evidence type="ECO:0000256" key="5">
    <source>
        <dbReference type="ARBA" id="ARBA00022833"/>
    </source>
</evidence>
<feature type="domain" description="C2H2-type" evidence="9">
    <location>
        <begin position="35"/>
        <end position="62"/>
    </location>
</feature>
<dbReference type="InterPro" id="IPR036236">
    <property type="entry name" value="Znf_C2H2_sf"/>
</dbReference>
<keyword evidence="2" id="KW-0479">Metal-binding</keyword>
<keyword evidence="5" id="KW-0862">Zinc</keyword>
<keyword evidence="7" id="KW-0539">Nucleus</keyword>
<dbReference type="FunFam" id="3.30.160.60:FF:000744">
    <property type="entry name" value="zinc finger E-box-binding homeobox 1"/>
    <property type="match status" value="1"/>
</dbReference>
<feature type="domain" description="C2H2-type" evidence="9">
    <location>
        <begin position="63"/>
        <end position="91"/>
    </location>
</feature>
<name>A0AAW0Y1Q0_CHEQU</name>
<dbReference type="FunFam" id="3.30.160.60:FF:001732">
    <property type="entry name" value="Zgc:162936"/>
    <property type="match status" value="1"/>
</dbReference>
<keyword evidence="6" id="KW-0238">DNA-binding</keyword>
<sequence length="105" mass="11712">EPGSSLIDEVGLSGVSSRWRLLINPKPAAEGVKTFNCRYCGKIFTDSSNLRRHTMIHTGEKPFKCPQCSHSSNRKGNLIAHIMSVHRKLSETVYISTDPTLSKQK</sequence>
<organism evidence="10 11">
    <name type="scientific">Cherax quadricarinatus</name>
    <name type="common">Australian red claw crayfish</name>
    <dbReference type="NCBI Taxonomy" id="27406"/>
    <lineage>
        <taxon>Eukaryota</taxon>
        <taxon>Metazoa</taxon>
        <taxon>Ecdysozoa</taxon>
        <taxon>Arthropoda</taxon>
        <taxon>Crustacea</taxon>
        <taxon>Multicrustacea</taxon>
        <taxon>Malacostraca</taxon>
        <taxon>Eumalacostraca</taxon>
        <taxon>Eucarida</taxon>
        <taxon>Decapoda</taxon>
        <taxon>Pleocyemata</taxon>
        <taxon>Astacidea</taxon>
        <taxon>Parastacoidea</taxon>
        <taxon>Parastacidae</taxon>
        <taxon>Cherax</taxon>
    </lineage>
</organism>
<dbReference type="Gene3D" id="3.30.160.60">
    <property type="entry name" value="Classic Zinc Finger"/>
    <property type="match status" value="2"/>
</dbReference>
<dbReference type="PANTHER" id="PTHR16515:SF2">
    <property type="entry name" value="PR DOMAIN ZINC FINGER PROTEIN 4"/>
    <property type="match status" value="1"/>
</dbReference>
<evidence type="ECO:0000259" key="9">
    <source>
        <dbReference type="PROSITE" id="PS50157"/>
    </source>
</evidence>
<accession>A0AAW0Y1Q0</accession>
<dbReference type="GO" id="GO:0005634">
    <property type="term" value="C:nucleus"/>
    <property type="evidence" value="ECO:0007669"/>
    <property type="project" value="UniProtKB-SubCell"/>
</dbReference>
<dbReference type="AlphaFoldDB" id="A0AAW0Y1Q0"/>
<evidence type="ECO:0000256" key="7">
    <source>
        <dbReference type="ARBA" id="ARBA00023242"/>
    </source>
</evidence>
<gene>
    <name evidence="10" type="ORF">OTU49_015772</name>
</gene>
<dbReference type="GO" id="GO:0005694">
    <property type="term" value="C:chromosome"/>
    <property type="evidence" value="ECO:0007669"/>
    <property type="project" value="UniProtKB-ARBA"/>
</dbReference>